<sequence>MQARPTARVVFDHERQLQYTLRLPVTKVRSSNDFLVAEEADKAWLYLTSGRASRNILFEPNKQRAGWQASEGHHPKVQLFKEHVLDYDADYNLFLLKDSCKHMFGKHVRVTPLPRWEGAFKGAVV</sequence>
<dbReference type="AlphaFoldDB" id="A0AAW1PJU8"/>
<gene>
    <name evidence="1" type="ORF">WJX73_008133</name>
</gene>
<keyword evidence="2" id="KW-1185">Reference proteome</keyword>
<name>A0AAW1PJU8_9CHLO</name>
<reference evidence="1 2" key="1">
    <citation type="journal article" date="2024" name="Nat. Commun.">
        <title>Phylogenomics reveals the evolutionary origins of lichenization in chlorophyte algae.</title>
        <authorList>
            <person name="Puginier C."/>
            <person name="Libourel C."/>
            <person name="Otte J."/>
            <person name="Skaloud P."/>
            <person name="Haon M."/>
            <person name="Grisel S."/>
            <person name="Petersen M."/>
            <person name="Berrin J.G."/>
            <person name="Delaux P.M."/>
            <person name="Dal Grande F."/>
            <person name="Keller J."/>
        </authorList>
    </citation>
    <scope>NUCLEOTIDE SEQUENCE [LARGE SCALE GENOMIC DNA]</scope>
    <source>
        <strain evidence="1 2">SAG 2036</strain>
    </source>
</reference>
<evidence type="ECO:0000313" key="1">
    <source>
        <dbReference type="EMBL" id="KAK9808287.1"/>
    </source>
</evidence>
<protein>
    <submittedName>
        <fullName evidence="1">Uncharacterized protein</fullName>
    </submittedName>
</protein>
<proteinExistence type="predicted"/>
<comment type="caution">
    <text evidence="1">The sequence shown here is derived from an EMBL/GenBank/DDBJ whole genome shotgun (WGS) entry which is preliminary data.</text>
</comment>
<evidence type="ECO:0000313" key="2">
    <source>
        <dbReference type="Proteomes" id="UP001465755"/>
    </source>
</evidence>
<accession>A0AAW1PJU8</accession>
<dbReference type="EMBL" id="JALJOQ010000025">
    <property type="protein sequence ID" value="KAK9808287.1"/>
    <property type="molecule type" value="Genomic_DNA"/>
</dbReference>
<dbReference type="Proteomes" id="UP001465755">
    <property type="component" value="Unassembled WGS sequence"/>
</dbReference>
<organism evidence="1 2">
    <name type="scientific">Symbiochloris irregularis</name>
    <dbReference type="NCBI Taxonomy" id="706552"/>
    <lineage>
        <taxon>Eukaryota</taxon>
        <taxon>Viridiplantae</taxon>
        <taxon>Chlorophyta</taxon>
        <taxon>core chlorophytes</taxon>
        <taxon>Trebouxiophyceae</taxon>
        <taxon>Trebouxiales</taxon>
        <taxon>Trebouxiaceae</taxon>
        <taxon>Symbiochloris</taxon>
    </lineage>
</organism>